<dbReference type="GO" id="GO:0003146">
    <property type="term" value="P:heart jogging"/>
    <property type="evidence" value="ECO:0007669"/>
    <property type="project" value="UniProtKB-ARBA"/>
</dbReference>
<keyword evidence="7 9" id="KW-0539">Nucleus</keyword>
<dbReference type="RefSeq" id="XP_028253692.1">
    <property type="nucleotide sequence ID" value="XM_028397891.1"/>
</dbReference>
<evidence type="ECO:0000256" key="1">
    <source>
        <dbReference type="ARBA" id="ARBA00004123"/>
    </source>
</evidence>
<keyword evidence="12" id="KW-1185">Reference proteome</keyword>
<evidence type="ECO:0000313" key="14">
    <source>
        <dbReference type="RefSeq" id="XP_028253691.1"/>
    </source>
</evidence>
<dbReference type="GO" id="GO:0000978">
    <property type="term" value="F:RNA polymerase II cis-regulatory region sequence-specific DNA binding"/>
    <property type="evidence" value="ECO:0007669"/>
    <property type="project" value="TreeGrafter"/>
</dbReference>
<dbReference type="InterPro" id="IPR030456">
    <property type="entry name" value="TF_fork_head_CS_2"/>
</dbReference>
<dbReference type="GeneID" id="114429041"/>
<dbReference type="PROSITE" id="PS00658">
    <property type="entry name" value="FORK_HEAD_2"/>
    <property type="match status" value="1"/>
</dbReference>
<accession>A0A6P7HP15</accession>
<dbReference type="FunFam" id="1.10.10.10:FF:000030">
    <property type="entry name" value="Forkhead box protein K2"/>
    <property type="match status" value="1"/>
</dbReference>
<evidence type="ECO:0000256" key="3">
    <source>
        <dbReference type="ARBA" id="ARBA00023015"/>
    </source>
</evidence>
<dbReference type="SMART" id="SM00339">
    <property type="entry name" value="FH"/>
    <property type="match status" value="1"/>
</dbReference>
<protein>
    <submittedName>
        <fullName evidence="13 14">Forkhead box protein J1-A-like</fullName>
    </submittedName>
</protein>
<name>A0A6P7HP15_9TELE</name>
<dbReference type="InterPro" id="IPR001766">
    <property type="entry name" value="Fork_head_dom"/>
</dbReference>
<dbReference type="AlphaFoldDB" id="A0A6P7HP15"/>
<dbReference type="Proteomes" id="UP000515145">
    <property type="component" value="Chromosome 24"/>
</dbReference>
<evidence type="ECO:0000256" key="5">
    <source>
        <dbReference type="ARBA" id="ARBA00023159"/>
    </source>
</evidence>
<dbReference type="InterPro" id="IPR047513">
    <property type="entry name" value="FOXJ1"/>
</dbReference>
<dbReference type="InterPro" id="IPR036388">
    <property type="entry name" value="WH-like_DNA-bd_sf"/>
</dbReference>
<feature type="domain" description="Fork-head" evidence="11">
    <location>
        <begin position="131"/>
        <end position="225"/>
    </location>
</feature>
<dbReference type="PANTHER" id="PTHR46805">
    <property type="entry name" value="FORKHEAD BOX PROTEIN J1"/>
    <property type="match status" value="1"/>
</dbReference>
<keyword evidence="6" id="KW-0804">Transcription</keyword>
<feature type="DNA-binding region" description="Fork-head" evidence="9">
    <location>
        <begin position="131"/>
        <end position="225"/>
    </location>
</feature>
<evidence type="ECO:0000256" key="2">
    <source>
        <dbReference type="ARBA" id="ARBA00022794"/>
    </source>
</evidence>
<evidence type="ECO:0000313" key="15">
    <source>
        <dbReference type="RefSeq" id="XP_028253692.1"/>
    </source>
</evidence>
<dbReference type="GO" id="GO:0001947">
    <property type="term" value="P:heart looping"/>
    <property type="evidence" value="ECO:0007669"/>
    <property type="project" value="UniProtKB-ARBA"/>
</dbReference>
<dbReference type="InterPro" id="IPR018122">
    <property type="entry name" value="TF_fork_head_CS_1"/>
</dbReference>
<dbReference type="Pfam" id="PF00250">
    <property type="entry name" value="Forkhead"/>
    <property type="match status" value="1"/>
</dbReference>
<organism evidence="12 14">
    <name type="scientific">Parambassis ranga</name>
    <name type="common">Indian glassy fish</name>
    <dbReference type="NCBI Taxonomy" id="210632"/>
    <lineage>
        <taxon>Eukaryota</taxon>
        <taxon>Metazoa</taxon>
        <taxon>Chordata</taxon>
        <taxon>Craniata</taxon>
        <taxon>Vertebrata</taxon>
        <taxon>Euteleostomi</taxon>
        <taxon>Actinopterygii</taxon>
        <taxon>Neopterygii</taxon>
        <taxon>Teleostei</taxon>
        <taxon>Neoteleostei</taxon>
        <taxon>Acanthomorphata</taxon>
        <taxon>Ovalentaria</taxon>
        <taxon>Ambassidae</taxon>
        <taxon>Parambassis</taxon>
    </lineage>
</organism>
<dbReference type="PANTHER" id="PTHR46805:SF2">
    <property type="entry name" value="FORKHEAD BOX PROTEIN J1-A"/>
    <property type="match status" value="1"/>
</dbReference>
<feature type="region of interest" description="Disordered" evidence="10">
    <location>
        <begin position="300"/>
        <end position="332"/>
    </location>
</feature>
<evidence type="ECO:0000259" key="11">
    <source>
        <dbReference type="PROSITE" id="PS50039"/>
    </source>
</evidence>
<evidence type="ECO:0000256" key="9">
    <source>
        <dbReference type="PROSITE-ProRule" id="PRU00089"/>
    </source>
</evidence>
<evidence type="ECO:0000256" key="8">
    <source>
        <dbReference type="ARBA" id="ARBA00034770"/>
    </source>
</evidence>
<evidence type="ECO:0000256" key="7">
    <source>
        <dbReference type="ARBA" id="ARBA00023242"/>
    </source>
</evidence>
<dbReference type="RefSeq" id="XP_028253691.1">
    <property type="nucleotide sequence ID" value="XM_028397890.1"/>
</dbReference>
<dbReference type="GO" id="GO:0000981">
    <property type="term" value="F:DNA-binding transcription factor activity, RNA polymerase II-specific"/>
    <property type="evidence" value="ECO:0007669"/>
    <property type="project" value="TreeGrafter"/>
</dbReference>
<keyword evidence="2" id="KW-0970">Cilium biogenesis/degradation</keyword>
<gene>
    <name evidence="14" type="primary">LOC114429041</name>
    <name evidence="13" type="synonym">LOC114429040</name>
    <name evidence="15" type="synonym">LOC114429043</name>
</gene>
<dbReference type="PRINTS" id="PR00053">
    <property type="entry name" value="FORKHEAD"/>
</dbReference>
<dbReference type="PROSITE" id="PS00657">
    <property type="entry name" value="FORK_HEAD_1"/>
    <property type="match status" value="1"/>
</dbReference>
<keyword evidence="5" id="KW-0010">Activator</keyword>
<keyword evidence="4 9" id="KW-0238">DNA-binding</keyword>
<dbReference type="PROSITE" id="PS50039">
    <property type="entry name" value="FORK_HEAD_3"/>
    <property type="match status" value="1"/>
</dbReference>
<dbReference type="OrthoDB" id="691130at2759"/>
<dbReference type="InterPro" id="IPR036390">
    <property type="entry name" value="WH_DNA-bd_sf"/>
</dbReference>
<evidence type="ECO:0000313" key="13">
    <source>
        <dbReference type="RefSeq" id="XP_028253690.1"/>
    </source>
</evidence>
<dbReference type="InterPro" id="IPR047512">
    <property type="entry name" value="FH_FOXJ1"/>
</dbReference>
<comment type="subcellular location">
    <subcellularLocation>
        <location evidence="1 9">Nucleus</location>
    </subcellularLocation>
</comment>
<evidence type="ECO:0000256" key="10">
    <source>
        <dbReference type="SAM" id="MobiDB-lite"/>
    </source>
</evidence>
<evidence type="ECO:0000256" key="6">
    <source>
        <dbReference type="ARBA" id="ARBA00023163"/>
    </source>
</evidence>
<reference evidence="13 14" key="1">
    <citation type="submission" date="2025-04" db="UniProtKB">
        <authorList>
            <consortium name="RefSeq"/>
        </authorList>
    </citation>
    <scope>IDENTIFICATION</scope>
</reference>
<comment type="similarity">
    <text evidence="8">Belongs to the FOXJ1 family.</text>
</comment>
<dbReference type="GO" id="GO:0060271">
    <property type="term" value="P:cilium assembly"/>
    <property type="evidence" value="ECO:0007669"/>
    <property type="project" value="UniProtKB-ARBA"/>
</dbReference>
<proteinExistence type="inferred from homology"/>
<dbReference type="Gene3D" id="1.10.10.10">
    <property type="entry name" value="Winged helix-like DNA-binding domain superfamily/Winged helix DNA-binding domain"/>
    <property type="match status" value="1"/>
</dbReference>
<dbReference type="CDD" id="cd20023">
    <property type="entry name" value="FH_FOXJ1"/>
    <property type="match status" value="1"/>
</dbReference>
<sequence length="412" mass="45960">MLERLFLSCADPWTEGSVGLEETLVTAAAEVEKRDGVVMDNSSISSSSVILDDSLTNLQWLLEFSILGANMQQHAHHQPHLFGHQQVGSDAPSSPLARVPASIGMPLTLPGIVVHGHCPDEVDYKTNAYIKPPYSYATLICMAMQASKKSEITLSCIYKYITDNFCYYRHADPNWQNSIRHNLSLNKCFIKVPRKKGEPGKGGFWKTDPQYAERLLSGAYKNRRMPPVHINPALQNRLRLSLQPQSTDPCSTTGVQEGQCINPESQQLLQEFEEATGADWCSDPHLDEGTMLGSWPVVRERGGKKRKRSLSSENEVTKVPRLSNSPPLSVDEQEIGPVERDFDWEALLDTALTGEVSLNVAEPLSPIIREEGHMLENLWPVEEQGDGDFFCSSNVNLEPLFNLEDLLPLHLV</sequence>
<dbReference type="RefSeq" id="XP_028253690.1">
    <property type="nucleotide sequence ID" value="XM_028397889.1"/>
</dbReference>
<evidence type="ECO:0000256" key="4">
    <source>
        <dbReference type="ARBA" id="ARBA00023125"/>
    </source>
</evidence>
<keyword evidence="3" id="KW-0805">Transcription regulation</keyword>
<dbReference type="SUPFAM" id="SSF46785">
    <property type="entry name" value="Winged helix' DNA-binding domain"/>
    <property type="match status" value="1"/>
</dbReference>
<dbReference type="GO" id="GO:0005634">
    <property type="term" value="C:nucleus"/>
    <property type="evidence" value="ECO:0007669"/>
    <property type="project" value="UniProtKB-SubCell"/>
</dbReference>
<evidence type="ECO:0000313" key="12">
    <source>
        <dbReference type="Proteomes" id="UP000515145"/>
    </source>
</evidence>